<evidence type="ECO:0000313" key="3">
    <source>
        <dbReference type="Proteomes" id="UP001596413"/>
    </source>
</evidence>
<feature type="region of interest" description="Disordered" evidence="1">
    <location>
        <begin position="97"/>
        <end position="123"/>
    </location>
</feature>
<feature type="compositionally biased region" description="Low complexity" evidence="1">
    <location>
        <begin position="105"/>
        <end position="123"/>
    </location>
</feature>
<proteinExistence type="predicted"/>
<reference evidence="3" key="1">
    <citation type="journal article" date="2019" name="Int. J. Syst. Evol. Microbiol.">
        <title>The Global Catalogue of Microorganisms (GCM) 10K type strain sequencing project: providing services to taxonomists for standard genome sequencing and annotation.</title>
        <authorList>
            <consortium name="The Broad Institute Genomics Platform"/>
            <consortium name="The Broad Institute Genome Sequencing Center for Infectious Disease"/>
            <person name="Wu L."/>
            <person name="Ma J."/>
        </authorList>
    </citation>
    <scope>NUCLEOTIDE SEQUENCE [LARGE SCALE GENOMIC DNA]</scope>
    <source>
        <strain evidence="3">CGMCC 1.13681</strain>
    </source>
</reference>
<dbReference type="Proteomes" id="UP001596413">
    <property type="component" value="Unassembled WGS sequence"/>
</dbReference>
<gene>
    <name evidence="2" type="ORF">ACFQLX_09010</name>
</gene>
<protein>
    <recommendedName>
        <fullName evidence="4">Lipoprotein</fullName>
    </recommendedName>
</protein>
<evidence type="ECO:0000256" key="1">
    <source>
        <dbReference type="SAM" id="MobiDB-lite"/>
    </source>
</evidence>
<name>A0ABW2GBY9_9ACTN</name>
<accession>A0ABW2GBY9</accession>
<dbReference type="PROSITE" id="PS51318">
    <property type="entry name" value="TAT"/>
    <property type="match status" value="1"/>
</dbReference>
<organism evidence="2 3">
    <name type="scientific">Streptomyces polyrhachis</name>
    <dbReference type="NCBI Taxonomy" id="1282885"/>
    <lineage>
        <taxon>Bacteria</taxon>
        <taxon>Bacillati</taxon>
        <taxon>Actinomycetota</taxon>
        <taxon>Actinomycetes</taxon>
        <taxon>Kitasatosporales</taxon>
        <taxon>Streptomycetaceae</taxon>
        <taxon>Streptomyces</taxon>
    </lineage>
</organism>
<evidence type="ECO:0000313" key="2">
    <source>
        <dbReference type="EMBL" id="MFC7218304.1"/>
    </source>
</evidence>
<sequence length="183" mass="17846">MLITGMNGPTGRRGLLRGAVAGAALLAAGCQSAEQGETAAGASAPSRAERLRGQAYGDAAALLKRYDDALAAHPSLAAAVAPLRAEAAAHAAALRGAGKADGKGSRSPSGMPSSGAPSASAPLSAVAADPVEARGELALAAKQTAQAYERTLARAPGELARLLASVSAAATVHAYLLSKGAAE</sequence>
<evidence type="ECO:0008006" key="4">
    <source>
        <dbReference type="Google" id="ProtNLM"/>
    </source>
</evidence>
<dbReference type="RefSeq" id="WP_386413627.1">
    <property type="nucleotide sequence ID" value="NZ_JBHSZO010000010.1"/>
</dbReference>
<keyword evidence="3" id="KW-1185">Reference proteome</keyword>
<dbReference type="EMBL" id="JBHSZO010000010">
    <property type="protein sequence ID" value="MFC7218304.1"/>
    <property type="molecule type" value="Genomic_DNA"/>
</dbReference>
<dbReference type="InterPro" id="IPR006311">
    <property type="entry name" value="TAT_signal"/>
</dbReference>
<comment type="caution">
    <text evidence="2">The sequence shown here is derived from an EMBL/GenBank/DDBJ whole genome shotgun (WGS) entry which is preliminary data.</text>
</comment>